<feature type="transmembrane region" description="Helical" evidence="3">
    <location>
        <begin position="555"/>
        <end position="578"/>
    </location>
</feature>
<feature type="transmembrane region" description="Helical" evidence="3">
    <location>
        <begin position="138"/>
        <end position="164"/>
    </location>
</feature>
<comment type="subcellular location">
    <subcellularLocation>
        <location evidence="1">Membrane</location>
        <topology evidence="1">Multi-pass membrane protein</topology>
    </subcellularLocation>
</comment>
<dbReference type="GO" id="GO:0016020">
    <property type="term" value="C:membrane"/>
    <property type="evidence" value="ECO:0007669"/>
    <property type="project" value="UniProtKB-SubCell"/>
</dbReference>
<organism evidence="5 6">
    <name type="scientific">Globodera rostochiensis</name>
    <name type="common">Golden nematode worm</name>
    <name type="synonym">Heterodera rostochiensis</name>
    <dbReference type="NCBI Taxonomy" id="31243"/>
    <lineage>
        <taxon>Eukaryota</taxon>
        <taxon>Metazoa</taxon>
        <taxon>Ecdysozoa</taxon>
        <taxon>Nematoda</taxon>
        <taxon>Chromadorea</taxon>
        <taxon>Rhabditida</taxon>
        <taxon>Tylenchina</taxon>
        <taxon>Tylenchomorpha</taxon>
        <taxon>Tylenchoidea</taxon>
        <taxon>Heteroderidae</taxon>
        <taxon>Heteroderinae</taxon>
        <taxon>Globodera</taxon>
    </lineage>
</organism>
<keyword evidence="3" id="KW-1133">Transmembrane helix</keyword>
<sequence length="684" mass="74650">MSNNRQKIIQPAAEGSGGREGEEQNDDQRQVIGWRPKALDGGYGWVVVFGSFLIHVFADGFVYSFGVIAESLIGEFQSTNTEASTILSLLTGLMLAAGPLASAICNRIGCRVTTIIGALIASVGCAISYFAYSMNYLLFSVGIVMGIGFGLMYCPAIVIVTMYFEKYRSLATGITVCGAGIGTFVFSQVISHLIIHFNWRYVFLIYSGVVLLCVPCGALYRPIEFVPIYEDEEEEELGENEIKAANDRGETDDQQPNDDELSTLAETPTLISKVSVNGIGIASAEEAHGADNGGGGLGQRFFSIGDHLHVAGRKSGGVSVSTGYLNFKDVFYSGSITELPEYKEQRFRFRSVSSLSHGSSTAVGGSAIRPASAAIGGSMVQQPVTVQKDRIEEEKDEEMELETAQDGEGTAGGERNGSSEERTVVQSTTSGRAIEIWRTVKRMLDLSLLTIPVYLLFGISNFFTSIGFNAPPMFMPLNAEIVLGWTKTEASFTVSAYGIANTLGRIVFGFVCDRELPFSWGKDKARNRLWIYNLTLVFCGVISCLVFLLTSFYSFVVYCFLFGFTISSYVCLTSVVLVDMVGVDRLTNAYGLLLFIQGIATFFGPPLAGKLFDLTKRYDWTFGLCGGCLFISGFMLFVVPLFNKNQQQKENGKPKTAKSRQNAEQQELLIVRSDSPQHKTYAAV</sequence>
<feature type="compositionally biased region" description="Acidic residues" evidence="2">
    <location>
        <begin position="394"/>
        <end position="405"/>
    </location>
</feature>
<evidence type="ECO:0000259" key="4">
    <source>
        <dbReference type="PROSITE" id="PS50850"/>
    </source>
</evidence>
<dbReference type="PANTHER" id="PTHR11360">
    <property type="entry name" value="MONOCARBOXYLATE TRANSPORTER"/>
    <property type="match status" value="1"/>
</dbReference>
<accession>A0A914HFY2</accession>
<evidence type="ECO:0000256" key="2">
    <source>
        <dbReference type="SAM" id="MobiDB-lite"/>
    </source>
</evidence>
<feature type="transmembrane region" description="Helical" evidence="3">
    <location>
        <begin position="43"/>
        <end position="66"/>
    </location>
</feature>
<dbReference type="Gene3D" id="1.20.1250.20">
    <property type="entry name" value="MFS general substrate transporter like domains"/>
    <property type="match status" value="2"/>
</dbReference>
<proteinExistence type="predicted"/>
<keyword evidence="5" id="KW-1185">Reference proteome</keyword>
<feature type="transmembrane region" description="Helical" evidence="3">
    <location>
        <begin position="490"/>
        <end position="508"/>
    </location>
</feature>
<feature type="transmembrane region" description="Helical" evidence="3">
    <location>
        <begin position="112"/>
        <end position="132"/>
    </location>
</feature>
<feature type="region of interest" description="Disordered" evidence="2">
    <location>
        <begin position="1"/>
        <end position="29"/>
    </location>
</feature>
<feature type="transmembrane region" description="Helical" evidence="3">
    <location>
        <begin position="529"/>
        <end position="549"/>
    </location>
</feature>
<dbReference type="PROSITE" id="PS50850">
    <property type="entry name" value="MFS"/>
    <property type="match status" value="1"/>
</dbReference>
<dbReference type="InterPro" id="IPR020846">
    <property type="entry name" value="MFS_dom"/>
</dbReference>
<evidence type="ECO:0000313" key="5">
    <source>
        <dbReference type="Proteomes" id="UP000887572"/>
    </source>
</evidence>
<dbReference type="Proteomes" id="UP000887572">
    <property type="component" value="Unplaced"/>
</dbReference>
<dbReference type="Pfam" id="PF07690">
    <property type="entry name" value="MFS_1"/>
    <property type="match status" value="2"/>
</dbReference>
<feature type="transmembrane region" description="Helical" evidence="3">
    <location>
        <begin position="590"/>
        <end position="608"/>
    </location>
</feature>
<dbReference type="WBParaSite" id="Gr19_v10_g17011.t1">
    <property type="protein sequence ID" value="Gr19_v10_g17011.t1"/>
    <property type="gene ID" value="Gr19_v10_g17011"/>
</dbReference>
<dbReference type="PANTHER" id="PTHR11360:SF284">
    <property type="entry name" value="EG:103B4.3 PROTEIN-RELATED"/>
    <property type="match status" value="1"/>
</dbReference>
<keyword evidence="3" id="KW-0812">Transmembrane</keyword>
<dbReference type="InterPro" id="IPR036259">
    <property type="entry name" value="MFS_trans_sf"/>
</dbReference>
<dbReference type="SUPFAM" id="SSF103473">
    <property type="entry name" value="MFS general substrate transporter"/>
    <property type="match status" value="1"/>
</dbReference>
<feature type="transmembrane region" description="Helical" evidence="3">
    <location>
        <begin position="201"/>
        <end position="220"/>
    </location>
</feature>
<feature type="compositionally biased region" description="Basic and acidic residues" evidence="2">
    <location>
        <begin position="17"/>
        <end position="29"/>
    </location>
</feature>
<feature type="transmembrane region" description="Helical" evidence="3">
    <location>
        <begin position="171"/>
        <end position="195"/>
    </location>
</feature>
<dbReference type="FunFam" id="1.20.1250.20:FF:000664">
    <property type="entry name" value="MonoCarboxylate Transporter family"/>
    <property type="match status" value="1"/>
</dbReference>
<dbReference type="InterPro" id="IPR050327">
    <property type="entry name" value="Proton-linked_MCT"/>
</dbReference>
<name>A0A914HFY2_GLORO</name>
<evidence type="ECO:0000256" key="3">
    <source>
        <dbReference type="SAM" id="Phobius"/>
    </source>
</evidence>
<evidence type="ECO:0000256" key="1">
    <source>
        <dbReference type="ARBA" id="ARBA00004141"/>
    </source>
</evidence>
<dbReference type="GO" id="GO:0008028">
    <property type="term" value="F:monocarboxylic acid transmembrane transporter activity"/>
    <property type="evidence" value="ECO:0007669"/>
    <property type="project" value="TreeGrafter"/>
</dbReference>
<protein>
    <submittedName>
        <fullName evidence="6">Major facilitator superfamily (MFS) profile domain-containing protein</fullName>
    </submittedName>
</protein>
<feature type="transmembrane region" description="Helical" evidence="3">
    <location>
        <begin position="86"/>
        <end position="105"/>
    </location>
</feature>
<keyword evidence="3" id="KW-0472">Membrane</keyword>
<feature type="transmembrane region" description="Helical" evidence="3">
    <location>
        <begin position="446"/>
        <end position="470"/>
    </location>
</feature>
<evidence type="ECO:0000313" key="6">
    <source>
        <dbReference type="WBParaSite" id="Gr19_v10_g17011.t1"/>
    </source>
</evidence>
<feature type="domain" description="Major facilitator superfamily (MFS) profile" evidence="4">
    <location>
        <begin position="44"/>
        <end position="644"/>
    </location>
</feature>
<dbReference type="AlphaFoldDB" id="A0A914HFY2"/>
<dbReference type="InterPro" id="IPR011701">
    <property type="entry name" value="MFS"/>
</dbReference>
<reference evidence="6" key="1">
    <citation type="submission" date="2022-11" db="UniProtKB">
        <authorList>
            <consortium name="WormBaseParasite"/>
        </authorList>
    </citation>
    <scope>IDENTIFICATION</scope>
</reference>
<feature type="region of interest" description="Disordered" evidence="2">
    <location>
        <begin position="394"/>
        <end position="425"/>
    </location>
</feature>
<feature type="transmembrane region" description="Helical" evidence="3">
    <location>
        <begin position="620"/>
        <end position="642"/>
    </location>
</feature>